<evidence type="ECO:0000313" key="2">
    <source>
        <dbReference type="Proteomes" id="UP000077266"/>
    </source>
</evidence>
<name>A0A165NKD1_EXIGL</name>
<gene>
    <name evidence="1" type="ORF">EXIGLDRAFT_720470</name>
</gene>
<organism evidence="1 2">
    <name type="scientific">Exidia glandulosa HHB12029</name>
    <dbReference type="NCBI Taxonomy" id="1314781"/>
    <lineage>
        <taxon>Eukaryota</taxon>
        <taxon>Fungi</taxon>
        <taxon>Dikarya</taxon>
        <taxon>Basidiomycota</taxon>
        <taxon>Agaricomycotina</taxon>
        <taxon>Agaricomycetes</taxon>
        <taxon>Auriculariales</taxon>
        <taxon>Exidiaceae</taxon>
        <taxon>Exidia</taxon>
    </lineage>
</organism>
<dbReference type="Proteomes" id="UP000077266">
    <property type="component" value="Unassembled WGS sequence"/>
</dbReference>
<proteinExistence type="predicted"/>
<dbReference type="InParanoid" id="A0A165NKD1"/>
<dbReference type="AlphaFoldDB" id="A0A165NKD1"/>
<dbReference type="EMBL" id="KV425898">
    <property type="protein sequence ID" value="KZW00864.1"/>
    <property type="molecule type" value="Genomic_DNA"/>
</dbReference>
<protein>
    <submittedName>
        <fullName evidence="1">Uncharacterized protein</fullName>
    </submittedName>
</protein>
<evidence type="ECO:0000313" key="1">
    <source>
        <dbReference type="EMBL" id="KZW00864.1"/>
    </source>
</evidence>
<sequence>MTTSRLAFPDFRALAVFSHSVAFRKPSARITAAPLPRFPIRQVALHYGKLDAASSWRICHLATLTADQFPFVFTCDAAAREPDDAEDASPSLWAPPPAIWSAAAVFLVFW</sequence>
<accession>A0A165NKD1</accession>
<keyword evidence="2" id="KW-1185">Reference proteome</keyword>
<reference evidence="1 2" key="1">
    <citation type="journal article" date="2016" name="Mol. Biol. Evol.">
        <title>Comparative Genomics of Early-Diverging Mushroom-Forming Fungi Provides Insights into the Origins of Lignocellulose Decay Capabilities.</title>
        <authorList>
            <person name="Nagy L.G."/>
            <person name="Riley R."/>
            <person name="Tritt A."/>
            <person name="Adam C."/>
            <person name="Daum C."/>
            <person name="Floudas D."/>
            <person name="Sun H."/>
            <person name="Yadav J.S."/>
            <person name="Pangilinan J."/>
            <person name="Larsson K.H."/>
            <person name="Matsuura K."/>
            <person name="Barry K."/>
            <person name="Labutti K."/>
            <person name="Kuo R."/>
            <person name="Ohm R.A."/>
            <person name="Bhattacharya S.S."/>
            <person name="Shirouzu T."/>
            <person name="Yoshinaga Y."/>
            <person name="Martin F.M."/>
            <person name="Grigoriev I.V."/>
            <person name="Hibbett D.S."/>
        </authorList>
    </citation>
    <scope>NUCLEOTIDE SEQUENCE [LARGE SCALE GENOMIC DNA]</scope>
    <source>
        <strain evidence="1 2">HHB12029</strain>
    </source>
</reference>